<dbReference type="OrthoDB" id="127529at2759"/>
<sequence length="162" mass="18749">MVFRHRFQCAFDRWSLSRCSSRRNSPRKYWCKYRWCGRHDANSRVQHCRGEIITQVGDTEAEFFLDHVLYVEGALHGLFSMHLAITKQKFDISYDRAASTFTSSGCSATPKCTACDRQSHDRGRCGQTRAVTLPDWTHECSVYQVHGGSWTRARHDDHEQGT</sequence>
<dbReference type="EMBL" id="CCYD01000645">
    <property type="protein sequence ID" value="CEG42560.1"/>
    <property type="molecule type" value="Genomic_DNA"/>
</dbReference>
<keyword evidence="2" id="KW-1185">Reference proteome</keyword>
<protein>
    <submittedName>
        <fullName evidence="1">Uncharacterized protein</fullName>
    </submittedName>
</protein>
<reference evidence="2" key="1">
    <citation type="submission" date="2014-09" db="EMBL/GenBank/DDBJ databases">
        <authorList>
            <person name="Sharma Rahul"/>
            <person name="Thines Marco"/>
        </authorList>
    </citation>
    <scope>NUCLEOTIDE SEQUENCE [LARGE SCALE GENOMIC DNA]</scope>
</reference>
<name>A0A0P1AN00_PLAHL</name>
<accession>A0A0P1AN00</accession>
<evidence type="ECO:0000313" key="1">
    <source>
        <dbReference type="EMBL" id="CEG42560.1"/>
    </source>
</evidence>
<evidence type="ECO:0000313" key="2">
    <source>
        <dbReference type="Proteomes" id="UP000054928"/>
    </source>
</evidence>
<dbReference type="AlphaFoldDB" id="A0A0P1AN00"/>
<organism evidence="1 2">
    <name type="scientific">Plasmopara halstedii</name>
    <name type="common">Downy mildew of sunflower</name>
    <dbReference type="NCBI Taxonomy" id="4781"/>
    <lineage>
        <taxon>Eukaryota</taxon>
        <taxon>Sar</taxon>
        <taxon>Stramenopiles</taxon>
        <taxon>Oomycota</taxon>
        <taxon>Peronosporomycetes</taxon>
        <taxon>Peronosporales</taxon>
        <taxon>Peronosporaceae</taxon>
        <taxon>Plasmopara</taxon>
    </lineage>
</organism>
<dbReference type="GeneID" id="36407880"/>
<dbReference type="Proteomes" id="UP000054928">
    <property type="component" value="Unassembled WGS sequence"/>
</dbReference>
<proteinExistence type="predicted"/>
<dbReference type="RefSeq" id="XP_024578929.1">
    <property type="nucleotide sequence ID" value="XM_024728453.1"/>
</dbReference>